<dbReference type="Pfam" id="PF07992">
    <property type="entry name" value="Pyr_redox_2"/>
    <property type="match status" value="1"/>
</dbReference>
<dbReference type="PANTHER" id="PTHR43735">
    <property type="entry name" value="APOPTOSIS-INDUCING FACTOR 1"/>
    <property type="match status" value="1"/>
</dbReference>
<sequence>MATKVIVVGGGYGGIVAARTLDDVAEVTLIEPRETFLHHVAHLRAAADPTWAGRIMIPYDGLLARGRVLRDTATVVRPGSVELASGARLGADYIVLATGSAGPFPTRVAGASRAEVTRQLHDLHAALDQASAVLLLGAGPIGLEFAGEIASAWPGRPVTVVDPVPELLAGRFPEQLRTDLARQLDDLGVRVLLGTKLDTPPETPAGTVRPFTVTTGDGTTIVADLWFACYGGTTPTTCLGPELVAARQPSGRLQVTEHLRVTGQERVFAVGDLNDTPELKTGRAAGRQAEVAAANIRALIEGGPLTAYEPYPDAMIFSLGPSGGAGYAPEFGFLDAGATARFKADFLLDHFRAQLGAGS</sequence>
<protein>
    <submittedName>
        <fullName evidence="6">NADH dehydrogenase, FAD-containing subunit</fullName>
    </submittedName>
</protein>
<dbReference type="PANTHER" id="PTHR43735:SF3">
    <property type="entry name" value="FERROPTOSIS SUPPRESSOR PROTEIN 1"/>
    <property type="match status" value="1"/>
</dbReference>
<dbReference type="SUPFAM" id="SSF51905">
    <property type="entry name" value="FAD/NAD(P)-binding domain"/>
    <property type="match status" value="1"/>
</dbReference>
<dbReference type="OrthoDB" id="3248171at2"/>
<evidence type="ECO:0000256" key="3">
    <source>
        <dbReference type="ARBA" id="ARBA00022827"/>
    </source>
</evidence>
<evidence type="ECO:0000256" key="1">
    <source>
        <dbReference type="ARBA" id="ARBA00006442"/>
    </source>
</evidence>
<dbReference type="InterPro" id="IPR036188">
    <property type="entry name" value="FAD/NAD-bd_sf"/>
</dbReference>
<dbReference type="InterPro" id="IPR023753">
    <property type="entry name" value="FAD/NAD-binding_dom"/>
</dbReference>
<dbReference type="RefSeq" id="WP_093621169.1">
    <property type="nucleotide sequence ID" value="NZ_BOMT01000095.1"/>
</dbReference>
<evidence type="ECO:0000313" key="6">
    <source>
        <dbReference type="EMBL" id="SFF74183.1"/>
    </source>
</evidence>
<dbReference type="EMBL" id="FONV01000020">
    <property type="protein sequence ID" value="SFF74183.1"/>
    <property type="molecule type" value="Genomic_DNA"/>
</dbReference>
<dbReference type="Gene3D" id="3.50.50.100">
    <property type="match status" value="1"/>
</dbReference>
<evidence type="ECO:0000256" key="4">
    <source>
        <dbReference type="ARBA" id="ARBA00023002"/>
    </source>
</evidence>
<proteinExistence type="inferred from homology"/>
<comment type="similarity">
    <text evidence="1">Belongs to the FAD-dependent oxidoreductase family.</text>
</comment>
<dbReference type="Proteomes" id="UP000199645">
    <property type="component" value="Unassembled WGS sequence"/>
</dbReference>
<dbReference type="GO" id="GO:0004174">
    <property type="term" value="F:electron-transferring-flavoprotein dehydrogenase activity"/>
    <property type="evidence" value="ECO:0007669"/>
    <property type="project" value="TreeGrafter"/>
</dbReference>
<organism evidence="6 7">
    <name type="scientific">Actinoplanes philippinensis</name>
    <dbReference type="NCBI Taxonomy" id="35752"/>
    <lineage>
        <taxon>Bacteria</taxon>
        <taxon>Bacillati</taxon>
        <taxon>Actinomycetota</taxon>
        <taxon>Actinomycetes</taxon>
        <taxon>Micromonosporales</taxon>
        <taxon>Micromonosporaceae</taxon>
        <taxon>Actinoplanes</taxon>
    </lineage>
</organism>
<dbReference type="AlphaFoldDB" id="A0A1I2L5K3"/>
<dbReference type="PRINTS" id="PR00368">
    <property type="entry name" value="FADPNR"/>
</dbReference>
<keyword evidence="7" id="KW-1185">Reference proteome</keyword>
<evidence type="ECO:0000259" key="5">
    <source>
        <dbReference type="Pfam" id="PF07992"/>
    </source>
</evidence>
<accession>A0A1I2L5K3</accession>
<dbReference type="GO" id="GO:0005737">
    <property type="term" value="C:cytoplasm"/>
    <property type="evidence" value="ECO:0007669"/>
    <property type="project" value="TreeGrafter"/>
</dbReference>
<reference evidence="6 7" key="1">
    <citation type="submission" date="2016-10" db="EMBL/GenBank/DDBJ databases">
        <authorList>
            <person name="de Groot N.N."/>
        </authorList>
    </citation>
    <scope>NUCLEOTIDE SEQUENCE [LARGE SCALE GENOMIC DNA]</scope>
    <source>
        <strain evidence="6 7">DSM 43019</strain>
    </source>
</reference>
<name>A0A1I2L5K3_9ACTN</name>
<keyword evidence="3" id="KW-0274">FAD</keyword>
<gene>
    <name evidence="6" type="ORF">SAMN05421541_12020</name>
</gene>
<dbReference type="GO" id="GO:0050660">
    <property type="term" value="F:flavin adenine dinucleotide binding"/>
    <property type="evidence" value="ECO:0007669"/>
    <property type="project" value="TreeGrafter"/>
</dbReference>
<evidence type="ECO:0000313" key="7">
    <source>
        <dbReference type="Proteomes" id="UP000199645"/>
    </source>
</evidence>
<feature type="domain" description="FAD/NAD(P)-binding" evidence="5">
    <location>
        <begin position="4"/>
        <end position="285"/>
    </location>
</feature>
<keyword evidence="2" id="KW-0285">Flavoprotein</keyword>
<dbReference type="STRING" id="35752.SAMN05421541_12020"/>
<evidence type="ECO:0000256" key="2">
    <source>
        <dbReference type="ARBA" id="ARBA00022630"/>
    </source>
</evidence>
<keyword evidence="4" id="KW-0560">Oxidoreductase</keyword>